<evidence type="ECO:0000256" key="1">
    <source>
        <dbReference type="SAM" id="Phobius"/>
    </source>
</evidence>
<protein>
    <submittedName>
        <fullName evidence="2">Uncharacterized protein</fullName>
    </submittedName>
</protein>
<evidence type="ECO:0000313" key="3">
    <source>
        <dbReference type="Proteomes" id="UP000694554"/>
    </source>
</evidence>
<accession>A0A8C9BQC9</accession>
<keyword evidence="3" id="KW-1185">Reference proteome</keyword>
<sequence length="116" mass="13030">MEKKKEREAVAPSLRSRFRRHSLAKTFKIFLPVVGLMVKVPVRLYLSCKLLLFQSLLLMSPDDGGFYATIVAGARLRAVLAVFVFIAWKEGMPDCREEKNEERSPCFQAAGVAGKP</sequence>
<dbReference type="GeneTree" id="ENSGT00940000166688"/>
<feature type="transmembrane region" description="Helical" evidence="1">
    <location>
        <begin position="66"/>
        <end position="88"/>
    </location>
</feature>
<reference evidence="2" key="2">
    <citation type="submission" date="2025-08" db="UniProtKB">
        <authorList>
            <consortium name="Ensembl"/>
        </authorList>
    </citation>
    <scope>IDENTIFICATION</scope>
</reference>
<keyword evidence="1" id="KW-0812">Transmembrane</keyword>
<dbReference type="Proteomes" id="UP000694554">
    <property type="component" value="Chromosome 14"/>
</dbReference>
<organism evidence="2 3">
    <name type="scientific">Phocoena sinus</name>
    <name type="common">Vaquita</name>
    <dbReference type="NCBI Taxonomy" id="42100"/>
    <lineage>
        <taxon>Eukaryota</taxon>
        <taxon>Metazoa</taxon>
        <taxon>Chordata</taxon>
        <taxon>Craniata</taxon>
        <taxon>Vertebrata</taxon>
        <taxon>Euteleostomi</taxon>
        <taxon>Mammalia</taxon>
        <taxon>Eutheria</taxon>
        <taxon>Laurasiatheria</taxon>
        <taxon>Artiodactyla</taxon>
        <taxon>Whippomorpha</taxon>
        <taxon>Cetacea</taxon>
        <taxon>Odontoceti</taxon>
        <taxon>Phocoenidae</taxon>
        <taxon>Phocoena</taxon>
    </lineage>
</organism>
<evidence type="ECO:0000313" key="2">
    <source>
        <dbReference type="Ensembl" id="ENSPSNP00000010734.1"/>
    </source>
</evidence>
<proteinExistence type="predicted"/>
<dbReference type="AlphaFoldDB" id="A0A8C9BQC9"/>
<dbReference type="Ensembl" id="ENSPSNT00000012137.1">
    <property type="protein sequence ID" value="ENSPSNP00000010734.1"/>
    <property type="gene ID" value="ENSPSNG00000007942.1"/>
</dbReference>
<feature type="transmembrane region" description="Helical" evidence="1">
    <location>
        <begin position="27"/>
        <end position="46"/>
    </location>
</feature>
<reference evidence="2" key="3">
    <citation type="submission" date="2025-09" db="UniProtKB">
        <authorList>
            <consortium name="Ensembl"/>
        </authorList>
    </citation>
    <scope>IDENTIFICATION</scope>
</reference>
<reference evidence="2" key="1">
    <citation type="submission" date="2019-08" db="EMBL/GenBank/DDBJ databases">
        <title>Phocoena sinus (Vaquita) genome, mPhoSin1, primary haplotype.</title>
        <authorList>
            <person name="Morin P."/>
            <person name="Mountcastle J."/>
            <person name="Fungtammasan C."/>
            <person name="Rhie A."/>
            <person name="Rojas-Bracho L."/>
            <person name="Smith C.R."/>
            <person name="Taylor B.L."/>
            <person name="Gulland F.M.D."/>
            <person name="Musser W."/>
            <person name="Houck M."/>
            <person name="Haase B."/>
            <person name="Paez S."/>
            <person name="Howe K."/>
            <person name="Torrance J."/>
            <person name="Formenti G."/>
            <person name="Phillippy A."/>
            <person name="Ryder O."/>
            <person name="Jarvis E.D."/>
            <person name="Fedrigo O."/>
        </authorList>
    </citation>
    <scope>NUCLEOTIDE SEQUENCE [LARGE SCALE GENOMIC DNA]</scope>
</reference>
<keyword evidence="1" id="KW-0472">Membrane</keyword>
<keyword evidence="1" id="KW-1133">Transmembrane helix</keyword>
<name>A0A8C9BQC9_PHOSS</name>